<sequence>MTKKSPNIQKPLKRIFEFLVSYNSFEKKLEEIRKKRQKLLNATIKNIESDRIGHITSQIEKLY</sequence>
<proteinExistence type="predicted"/>
<dbReference type="AlphaFoldDB" id="A0A2H0V3P6"/>
<reference evidence="2" key="1">
    <citation type="submission" date="2017-09" db="EMBL/GenBank/DDBJ databases">
        <title>Depth-based differentiation of microbial function through sediment-hosted aquifers and enrichment of novel symbionts in the deep terrestrial subsurface.</title>
        <authorList>
            <person name="Probst A.J."/>
            <person name="Ladd B."/>
            <person name="Jarett J.K."/>
            <person name="Geller-Mcgrath D.E."/>
            <person name="Sieber C.M.K."/>
            <person name="Emerson J.B."/>
            <person name="Anantharaman K."/>
            <person name="Thomas B.C."/>
            <person name="Malmstrom R."/>
            <person name="Stieglmeier M."/>
            <person name="Klingl A."/>
            <person name="Woyke T."/>
            <person name="Ryan C.M."/>
            <person name="Banfield J.F."/>
        </authorList>
    </citation>
    <scope>NUCLEOTIDE SEQUENCE [LARGE SCALE GENOMIC DNA]</scope>
</reference>
<comment type="caution">
    <text evidence="1">The sequence shown here is derived from an EMBL/GenBank/DDBJ whole genome shotgun (WGS) entry which is preliminary data.</text>
</comment>
<evidence type="ECO:0000313" key="2">
    <source>
        <dbReference type="Proteomes" id="UP000229901"/>
    </source>
</evidence>
<organism evidence="1 2">
    <name type="scientific">Candidatus Falkowbacteria bacterium CG10_big_fil_rev_8_21_14_0_10_39_11</name>
    <dbReference type="NCBI Taxonomy" id="1974565"/>
    <lineage>
        <taxon>Bacteria</taxon>
        <taxon>Candidatus Falkowiibacteriota</taxon>
    </lineage>
</organism>
<dbReference type="Proteomes" id="UP000229901">
    <property type="component" value="Unassembled WGS sequence"/>
</dbReference>
<evidence type="ECO:0000313" key="1">
    <source>
        <dbReference type="EMBL" id="PIR93716.1"/>
    </source>
</evidence>
<accession>A0A2H0V3P6</accession>
<name>A0A2H0V3P6_9BACT</name>
<protein>
    <submittedName>
        <fullName evidence="1">Uncharacterized protein</fullName>
    </submittedName>
</protein>
<dbReference type="EMBL" id="PFAP01000041">
    <property type="protein sequence ID" value="PIR93716.1"/>
    <property type="molecule type" value="Genomic_DNA"/>
</dbReference>
<gene>
    <name evidence="1" type="ORF">COT97_05110</name>
</gene>